<dbReference type="Proteomes" id="UP000557688">
    <property type="component" value="Unassembled WGS sequence"/>
</dbReference>
<name>A0A839UYH7_9PROT</name>
<dbReference type="Proteomes" id="UP000565205">
    <property type="component" value="Unassembled WGS sequence"/>
</dbReference>
<evidence type="ECO:0000313" key="4">
    <source>
        <dbReference type="Proteomes" id="UP000565205"/>
    </source>
</evidence>
<proteinExistence type="predicted"/>
<dbReference type="AlphaFoldDB" id="A0A839UYH7"/>
<evidence type="ECO:0000313" key="3">
    <source>
        <dbReference type="Proteomes" id="UP000557688"/>
    </source>
</evidence>
<dbReference type="EMBL" id="JABXXQ010000332">
    <property type="protein sequence ID" value="NVN31287.1"/>
    <property type="molecule type" value="Genomic_DNA"/>
</dbReference>
<dbReference type="RefSeq" id="WP_176625506.1">
    <property type="nucleotide sequence ID" value="NZ_JABXXQ010000332.1"/>
</dbReference>
<accession>A0A839UYH7</accession>
<evidence type="ECO:0000313" key="1">
    <source>
        <dbReference type="EMBL" id="MBB3173675.1"/>
    </source>
</evidence>
<reference evidence="1 3" key="2">
    <citation type="submission" date="2020-08" db="EMBL/GenBank/DDBJ databases">
        <title>Genomic Encyclopedia of Type Strains, Phase III (KMG-III): the genomes of soil and plant-associated and newly described type strains.</title>
        <authorList>
            <person name="Whitman W."/>
        </authorList>
    </citation>
    <scope>NUCLEOTIDE SEQUENCE [LARGE SCALE GENOMIC DNA]</scope>
    <source>
        <strain evidence="1 3">CECT 8088</strain>
    </source>
</reference>
<organism evidence="1 3">
    <name type="scientific">Endobacter medicaginis</name>
    <dbReference type="NCBI Taxonomy" id="1181271"/>
    <lineage>
        <taxon>Bacteria</taxon>
        <taxon>Pseudomonadati</taxon>
        <taxon>Pseudomonadota</taxon>
        <taxon>Alphaproteobacteria</taxon>
        <taxon>Acetobacterales</taxon>
        <taxon>Acetobacteraceae</taxon>
        <taxon>Endobacter</taxon>
    </lineage>
</organism>
<reference evidence="2 4" key="1">
    <citation type="submission" date="2020-06" db="EMBL/GenBank/DDBJ databases">
        <title>Description of novel acetic acid bacteria.</title>
        <authorList>
            <person name="Sombolestani A."/>
        </authorList>
    </citation>
    <scope>NUCLEOTIDE SEQUENCE [LARGE SCALE GENOMIC DNA]</scope>
    <source>
        <strain evidence="2 4">LMG 26838</strain>
    </source>
</reference>
<dbReference type="EMBL" id="JACHXV010000004">
    <property type="protein sequence ID" value="MBB3173675.1"/>
    <property type="molecule type" value="Genomic_DNA"/>
</dbReference>
<keyword evidence="3" id="KW-1185">Reference proteome</keyword>
<comment type="caution">
    <text evidence="1">The sequence shown here is derived from an EMBL/GenBank/DDBJ whole genome shotgun (WGS) entry which is preliminary data.</text>
</comment>
<evidence type="ECO:0000313" key="2">
    <source>
        <dbReference type="EMBL" id="NVN31287.1"/>
    </source>
</evidence>
<gene>
    <name evidence="1" type="ORF">FHR90_001498</name>
    <name evidence="2" type="ORF">HUK83_13205</name>
</gene>
<sequence>MDDVKIEQLGGVVGGFSPTSHVHSEGHVAWSALSAEDRARLDALFAKGAAVNANLRYRLTRQGPGGPQIIEATPEMIPDVLLRSITTTID</sequence>
<protein>
    <submittedName>
        <fullName evidence="1">Uncharacterized protein</fullName>
    </submittedName>
</protein>